<dbReference type="Gene3D" id="1.10.630.10">
    <property type="entry name" value="Cytochrome P450"/>
    <property type="match status" value="1"/>
</dbReference>
<organism evidence="1 2">
    <name type="scientific">Sphaeroforma arctica JP610</name>
    <dbReference type="NCBI Taxonomy" id="667725"/>
    <lineage>
        <taxon>Eukaryota</taxon>
        <taxon>Ichthyosporea</taxon>
        <taxon>Ichthyophonida</taxon>
        <taxon>Sphaeroforma</taxon>
    </lineage>
</organism>
<dbReference type="GO" id="GO:0005506">
    <property type="term" value="F:iron ion binding"/>
    <property type="evidence" value="ECO:0007669"/>
    <property type="project" value="InterPro"/>
</dbReference>
<name>A0A0L0G842_9EUKA</name>
<dbReference type="AlphaFoldDB" id="A0A0L0G842"/>
<dbReference type="InterPro" id="IPR036396">
    <property type="entry name" value="Cyt_P450_sf"/>
</dbReference>
<dbReference type="GO" id="GO:0016705">
    <property type="term" value="F:oxidoreductase activity, acting on paired donors, with incorporation or reduction of molecular oxygen"/>
    <property type="evidence" value="ECO:0007669"/>
    <property type="project" value="InterPro"/>
</dbReference>
<dbReference type="GO" id="GO:0020037">
    <property type="term" value="F:heme binding"/>
    <property type="evidence" value="ECO:0007669"/>
    <property type="project" value="InterPro"/>
</dbReference>
<gene>
    <name evidence="1" type="ORF">SARC_02752</name>
</gene>
<dbReference type="GO" id="GO:0004497">
    <property type="term" value="F:monooxygenase activity"/>
    <property type="evidence" value="ECO:0007669"/>
    <property type="project" value="InterPro"/>
</dbReference>
<sequence length="84" mass="9386">MFSVKKFSQHMDHVFQDHALQVAARLSKCAEAQATLDIQQLMLCYTLDSITAIAFGERFALHMFVCIAPMVVCDLLPAKGFPKP</sequence>
<accession>A0A0L0G842</accession>
<reference evidence="1 2" key="1">
    <citation type="submission" date="2011-02" db="EMBL/GenBank/DDBJ databases">
        <title>The Genome Sequence of Sphaeroforma arctica JP610.</title>
        <authorList>
            <consortium name="The Broad Institute Genome Sequencing Platform"/>
            <person name="Russ C."/>
            <person name="Cuomo C."/>
            <person name="Young S.K."/>
            <person name="Zeng Q."/>
            <person name="Gargeya S."/>
            <person name="Alvarado L."/>
            <person name="Berlin A."/>
            <person name="Chapman S.B."/>
            <person name="Chen Z."/>
            <person name="Freedman E."/>
            <person name="Gellesch M."/>
            <person name="Goldberg J."/>
            <person name="Griggs A."/>
            <person name="Gujja S."/>
            <person name="Heilman E."/>
            <person name="Heiman D."/>
            <person name="Howarth C."/>
            <person name="Mehta T."/>
            <person name="Neiman D."/>
            <person name="Pearson M."/>
            <person name="Roberts A."/>
            <person name="Saif S."/>
            <person name="Shea T."/>
            <person name="Shenoy N."/>
            <person name="Sisk P."/>
            <person name="Stolte C."/>
            <person name="Sykes S."/>
            <person name="White J."/>
            <person name="Yandava C."/>
            <person name="Burger G."/>
            <person name="Gray M.W."/>
            <person name="Holland P.W.H."/>
            <person name="King N."/>
            <person name="Lang F.B.F."/>
            <person name="Roger A.J."/>
            <person name="Ruiz-Trillo I."/>
            <person name="Haas B."/>
            <person name="Nusbaum C."/>
            <person name="Birren B."/>
        </authorList>
    </citation>
    <scope>NUCLEOTIDE SEQUENCE [LARGE SCALE GENOMIC DNA]</scope>
    <source>
        <strain evidence="1 2">JP610</strain>
    </source>
</reference>
<evidence type="ECO:0000313" key="1">
    <source>
        <dbReference type="EMBL" id="KNC85059.1"/>
    </source>
</evidence>
<dbReference type="Proteomes" id="UP000054560">
    <property type="component" value="Unassembled WGS sequence"/>
</dbReference>
<evidence type="ECO:0000313" key="2">
    <source>
        <dbReference type="Proteomes" id="UP000054560"/>
    </source>
</evidence>
<dbReference type="InterPro" id="IPR001128">
    <property type="entry name" value="Cyt_P450"/>
</dbReference>
<protein>
    <submittedName>
        <fullName evidence="1">Uncharacterized protein</fullName>
    </submittedName>
</protein>
<keyword evidence="2" id="KW-1185">Reference proteome</keyword>
<dbReference type="Pfam" id="PF00067">
    <property type="entry name" value="p450"/>
    <property type="match status" value="1"/>
</dbReference>
<dbReference type="OrthoDB" id="1470350at2759"/>
<dbReference type="RefSeq" id="XP_014158961.1">
    <property type="nucleotide sequence ID" value="XM_014303486.1"/>
</dbReference>
<dbReference type="EMBL" id="KQ241723">
    <property type="protein sequence ID" value="KNC85059.1"/>
    <property type="molecule type" value="Genomic_DNA"/>
</dbReference>
<proteinExistence type="predicted"/>
<dbReference type="GeneID" id="25903256"/>
<dbReference type="SUPFAM" id="SSF48264">
    <property type="entry name" value="Cytochrome P450"/>
    <property type="match status" value="1"/>
</dbReference>